<dbReference type="Pfam" id="PF00395">
    <property type="entry name" value="SLH"/>
    <property type="match status" value="3"/>
</dbReference>
<name>A0A3P3T9P3_9BACL</name>
<feature type="domain" description="SLH" evidence="5">
    <location>
        <begin position="1232"/>
        <end position="1287"/>
    </location>
</feature>
<feature type="compositionally biased region" description="Gly residues" evidence="2">
    <location>
        <begin position="1112"/>
        <end position="1126"/>
    </location>
</feature>
<evidence type="ECO:0008006" key="8">
    <source>
        <dbReference type="Google" id="ProtNLM"/>
    </source>
</evidence>
<keyword evidence="7" id="KW-1185">Reference proteome</keyword>
<gene>
    <name evidence="6" type="ORF">EHV15_34755</name>
</gene>
<dbReference type="PANTHER" id="PTHR46708">
    <property type="entry name" value="TENASCIN"/>
    <property type="match status" value="1"/>
</dbReference>
<proteinExistence type="predicted"/>
<dbReference type="SUPFAM" id="SSF82171">
    <property type="entry name" value="DPP6 N-terminal domain-like"/>
    <property type="match status" value="1"/>
</dbReference>
<organism evidence="6 7">
    <name type="scientific">Paenibacillus oralis</name>
    <dbReference type="NCBI Taxonomy" id="2490856"/>
    <lineage>
        <taxon>Bacteria</taxon>
        <taxon>Bacillati</taxon>
        <taxon>Bacillota</taxon>
        <taxon>Bacilli</taxon>
        <taxon>Bacillales</taxon>
        <taxon>Paenibacillaceae</taxon>
        <taxon>Paenibacillus</taxon>
    </lineage>
</organism>
<accession>A0A3P3T9P3</accession>
<feature type="domain" description="Fibronectin type-III" evidence="4">
    <location>
        <begin position="601"/>
        <end position="681"/>
    </location>
</feature>
<dbReference type="PROSITE" id="PS51272">
    <property type="entry name" value="SLH"/>
    <property type="match status" value="3"/>
</dbReference>
<evidence type="ECO:0000256" key="2">
    <source>
        <dbReference type="SAM" id="MobiDB-lite"/>
    </source>
</evidence>
<dbReference type="CDD" id="cd00063">
    <property type="entry name" value="FN3"/>
    <property type="match status" value="2"/>
</dbReference>
<dbReference type="SUPFAM" id="SSF49265">
    <property type="entry name" value="Fibronectin type III"/>
    <property type="match status" value="2"/>
</dbReference>
<feature type="domain" description="Fibronectin type-III" evidence="4">
    <location>
        <begin position="686"/>
        <end position="767"/>
    </location>
</feature>
<feature type="region of interest" description="Disordered" evidence="2">
    <location>
        <begin position="1037"/>
        <end position="1168"/>
    </location>
</feature>
<feature type="compositionally biased region" description="Polar residues" evidence="2">
    <location>
        <begin position="1041"/>
        <end position="1056"/>
    </location>
</feature>
<reference evidence="6 7" key="1">
    <citation type="submission" date="2018-11" db="EMBL/GenBank/DDBJ databases">
        <title>Genome sequencing of Paenibacillus sp. KCOM 3021 (= ChDC PVNT-B20).</title>
        <authorList>
            <person name="Kook J.-K."/>
            <person name="Park S.-N."/>
            <person name="Lim Y.K."/>
        </authorList>
    </citation>
    <scope>NUCLEOTIDE SEQUENCE [LARGE SCALE GENOMIC DNA]</scope>
    <source>
        <strain evidence="6 7">KCOM 3021</strain>
    </source>
</reference>
<keyword evidence="1" id="KW-0677">Repeat</keyword>
<feature type="compositionally biased region" description="Gly residues" evidence="2">
    <location>
        <begin position="1094"/>
        <end position="1105"/>
    </location>
</feature>
<evidence type="ECO:0000256" key="3">
    <source>
        <dbReference type="SAM" id="SignalP"/>
    </source>
</evidence>
<dbReference type="RefSeq" id="WP_128635841.1">
    <property type="nucleotide sequence ID" value="NZ_RRCN01000002.1"/>
</dbReference>
<dbReference type="OrthoDB" id="2602375at2"/>
<evidence type="ECO:0000313" key="7">
    <source>
        <dbReference type="Proteomes" id="UP000267017"/>
    </source>
</evidence>
<dbReference type="InterPro" id="IPR013783">
    <property type="entry name" value="Ig-like_fold"/>
</dbReference>
<feature type="domain" description="SLH" evidence="5">
    <location>
        <begin position="1289"/>
        <end position="1344"/>
    </location>
</feature>
<sequence length="1344" mass="144656">MHSFKKLFSIMLSAALLISSFAGLGSAKASGSQYDVSVKQFTPDNDNFISVRSNSDGSKAIVRGSYYMYLYNDSTSQLEPMSFVGGILANTKDFSKLAYIKSSKTYIYDSNSDTHTEVANFSADFADFSEDGSKLAFSQKSTGFFYYDQSTGVTTQIKPSTVNSGYSNLPADIKSAVGKPIMITPDGSKLILLLYRDSNVLQALYSYDLGTNKMKYLNYRSFPNSWLADGRLFYSTDWNGAYDYYAMDVGTGTSENFNIKSGKSSPYTAPNVKISADGKLYFNGSYFIVRDTGTRLSANKMNEELSREGYIAYYTESKALYRADFSQYVADENKEASDTVTTPSYSQGRVTLSWLPNPSSASLGYTIYRNGTKLSTLNHASLTYTDQTPVRGEVNTYSIEVDGHKTDIQVAVPADTEVAIGNKVTRIGDYVILGSKRFQVFGDNTLIAEPGQFSDLAGPTGTRGGSSDTSVSAITNLSSNFYNGLDDETKKSVTQHKYTLYEKGDTQPYTVVYSYLGLPTATQLQSSELYVAGTWTWTYNSSESALRSINSSGSWGNTTYQTSPVRPILHLNPKANVLWGTGDKIDPLFISGLSDTSALVAPTNVQIKDITSNSATFTWDYAGNAGFELKLNGSVVYSGINKTFTATGLNPSNVYMYSIAATDGSSVSPAVTGNFKTLDGPVKLHAPANFVATDVTETSATLKWDVVEGAESYVLMKDGVQVYSGPSTSYTVMGLSPSTPYRLSLKATATGKEDSSEVLLEVTTKGEEVIPYPSNFTVTDVTYNKVKLAWNLVPGVEGYILQRNGEDIYIGTNLSYEDETVEPETNYVYALKAYKGSKEGLQTVKSVKTPKKPGKAPTESPVLKVTRAYHDKVNLQWTSVTDATYYRIYRNDALVGETTLNVLSDQTVGPESVFLYRVVAGNDYGVTESQIVQVSTPSEPAVIIINPSVPSEGTISWEFKTIPEVDNYYVERNPEWHYFKNPDGTFHVSYKNEATGETKDLGNVEEVNGKLPFTESGIIPGQDYHYDILAVVKNPDGSDTVVGQTPVDVTTPNDGSGVTVPGPGDDGSTPTDPDNGGSTPTDPGKGGNTPDDGTGSGGSDGGSSGDGSNNTGSGGSGGSSGGGSSNGGTSNAGTTAPSTENPSTGDSPLEEGQSSGDIPAGVNDQTGETPIEFTDVIPEYAKDAVDYLSAKGIIKGRADGSFEADAQVTRVEFAIMLVRSLGKESSVGYQGGFIDVDTSAWYAKELAAGLNTGVTKGFTDGTYRPNAIIPREQAAIMVANVLDYKDPTKYDFTDYSRIIEWAKESVNIVANAGIMTGELDGFFNPKKPMTRAEAAVVIYRLLHN</sequence>
<dbReference type="InterPro" id="IPR003961">
    <property type="entry name" value="FN3_dom"/>
</dbReference>
<feature type="domain" description="SLH" evidence="5">
    <location>
        <begin position="1168"/>
        <end position="1231"/>
    </location>
</feature>
<dbReference type="SMART" id="SM00060">
    <property type="entry name" value="FN3"/>
    <property type="match status" value="5"/>
</dbReference>
<dbReference type="Gene3D" id="2.60.40.10">
    <property type="entry name" value="Immunoglobulins"/>
    <property type="match status" value="5"/>
</dbReference>
<feature type="chain" id="PRO_5018085204" description="S-layer homology domain-containing protein" evidence="3">
    <location>
        <begin position="30"/>
        <end position="1344"/>
    </location>
</feature>
<keyword evidence="3" id="KW-0732">Signal</keyword>
<dbReference type="InterPro" id="IPR050991">
    <property type="entry name" value="ECM_Regulatory_Proteins"/>
</dbReference>
<comment type="caution">
    <text evidence="6">The sequence shown here is derived from an EMBL/GenBank/DDBJ whole genome shotgun (WGS) entry which is preliminary data.</text>
</comment>
<dbReference type="InterPro" id="IPR001119">
    <property type="entry name" value="SLH_dom"/>
</dbReference>
<feature type="compositionally biased region" description="Low complexity" evidence="2">
    <location>
        <begin position="1061"/>
        <end position="1077"/>
    </location>
</feature>
<evidence type="ECO:0000259" key="4">
    <source>
        <dbReference type="PROSITE" id="PS50853"/>
    </source>
</evidence>
<dbReference type="PANTHER" id="PTHR46708:SF2">
    <property type="entry name" value="FIBRONECTIN TYPE-III DOMAIN-CONTAINING PROTEIN"/>
    <property type="match status" value="1"/>
</dbReference>
<dbReference type="Pfam" id="PF00041">
    <property type="entry name" value="fn3"/>
    <property type="match status" value="1"/>
</dbReference>
<evidence type="ECO:0000313" key="6">
    <source>
        <dbReference type="EMBL" id="RRJ54756.1"/>
    </source>
</evidence>
<feature type="compositionally biased region" description="Low complexity" evidence="2">
    <location>
        <begin position="1127"/>
        <end position="1139"/>
    </location>
</feature>
<dbReference type="EMBL" id="RRCN01000002">
    <property type="protein sequence ID" value="RRJ54756.1"/>
    <property type="molecule type" value="Genomic_DNA"/>
</dbReference>
<protein>
    <recommendedName>
        <fullName evidence="8">S-layer homology domain-containing protein</fullName>
    </recommendedName>
</protein>
<feature type="signal peptide" evidence="3">
    <location>
        <begin position="1"/>
        <end position="29"/>
    </location>
</feature>
<feature type="compositionally biased region" description="Polar residues" evidence="2">
    <location>
        <begin position="1140"/>
        <end position="1156"/>
    </location>
</feature>
<dbReference type="Proteomes" id="UP000267017">
    <property type="component" value="Unassembled WGS sequence"/>
</dbReference>
<dbReference type="InterPro" id="IPR036116">
    <property type="entry name" value="FN3_sf"/>
</dbReference>
<dbReference type="PROSITE" id="PS50853">
    <property type="entry name" value="FN3"/>
    <property type="match status" value="2"/>
</dbReference>
<evidence type="ECO:0000256" key="1">
    <source>
        <dbReference type="ARBA" id="ARBA00022737"/>
    </source>
</evidence>
<evidence type="ECO:0000259" key="5">
    <source>
        <dbReference type="PROSITE" id="PS51272"/>
    </source>
</evidence>